<dbReference type="SUPFAM" id="SSF55961">
    <property type="entry name" value="Bet v1-like"/>
    <property type="match status" value="1"/>
</dbReference>
<dbReference type="EMBL" id="JAOTJD010000006">
    <property type="protein sequence ID" value="MFD3263258.1"/>
    <property type="molecule type" value="Genomic_DNA"/>
</dbReference>
<feature type="signal peptide" evidence="1">
    <location>
        <begin position="1"/>
        <end position="19"/>
    </location>
</feature>
<proteinExistence type="predicted"/>
<dbReference type="RefSeq" id="WP_377368046.1">
    <property type="nucleotide sequence ID" value="NZ_JAOTJD010000006.1"/>
</dbReference>
<name>A0ABW6CJL7_9CAUL</name>
<dbReference type="InterPro" id="IPR023393">
    <property type="entry name" value="START-like_dom_sf"/>
</dbReference>
<dbReference type="Proteomes" id="UP001598130">
    <property type="component" value="Unassembled WGS sequence"/>
</dbReference>
<evidence type="ECO:0000256" key="1">
    <source>
        <dbReference type="SAM" id="SignalP"/>
    </source>
</evidence>
<dbReference type="Gene3D" id="3.30.530.20">
    <property type="match status" value="1"/>
</dbReference>
<gene>
    <name evidence="2" type="ORF">OCL97_04665</name>
</gene>
<feature type="chain" id="PRO_5046323330" evidence="1">
    <location>
        <begin position="20"/>
        <end position="175"/>
    </location>
</feature>
<organism evidence="2 3">
    <name type="scientific">Phenylobacterium ferrooxidans</name>
    <dbReference type="NCBI Taxonomy" id="2982689"/>
    <lineage>
        <taxon>Bacteria</taxon>
        <taxon>Pseudomonadati</taxon>
        <taxon>Pseudomonadota</taxon>
        <taxon>Alphaproteobacteria</taxon>
        <taxon>Caulobacterales</taxon>
        <taxon>Caulobacteraceae</taxon>
        <taxon>Phenylobacterium</taxon>
    </lineage>
</organism>
<protein>
    <submittedName>
        <fullName evidence="2">ATPase</fullName>
    </submittedName>
</protein>
<accession>A0ABW6CJL7</accession>
<sequence>MKTILAAVAALSLAGAARAEVVDQSPQGFQSRHVVTIAAPPEKVRVATLAPSGWWSSSHSWSGDARNLTIDLVTGCFCEKLKDGFARHMTVVYAGDGALRLSGALGPLQFTGASGHMAFNFKAGADPATTVLTVTYDVGGYAKGGLAEQWAKPVDGVIGEQVARLKTLIETGKPG</sequence>
<keyword evidence="1" id="KW-0732">Signal</keyword>
<evidence type="ECO:0000313" key="2">
    <source>
        <dbReference type="EMBL" id="MFD3263258.1"/>
    </source>
</evidence>
<keyword evidence="3" id="KW-1185">Reference proteome</keyword>
<evidence type="ECO:0000313" key="3">
    <source>
        <dbReference type="Proteomes" id="UP001598130"/>
    </source>
</evidence>
<reference evidence="2 3" key="1">
    <citation type="submission" date="2022-09" db="EMBL/GenBank/DDBJ databases">
        <title>New species of Phenylobacterium.</title>
        <authorList>
            <person name="Mieszkin S."/>
        </authorList>
    </citation>
    <scope>NUCLEOTIDE SEQUENCE [LARGE SCALE GENOMIC DNA]</scope>
    <source>
        <strain evidence="2 3">HK31-G</strain>
    </source>
</reference>
<comment type="caution">
    <text evidence="2">The sequence shown here is derived from an EMBL/GenBank/DDBJ whole genome shotgun (WGS) entry which is preliminary data.</text>
</comment>